<dbReference type="Proteomes" id="UP000658613">
    <property type="component" value="Unassembled WGS sequence"/>
</dbReference>
<proteinExistence type="predicted"/>
<comment type="caution">
    <text evidence="2">The sequence shown here is derived from an EMBL/GenBank/DDBJ whole genome shotgun (WGS) entry which is preliminary data.</text>
</comment>
<accession>A0A931DXX6</accession>
<reference evidence="2" key="1">
    <citation type="submission" date="2020-11" db="EMBL/GenBank/DDBJ databases">
        <title>Sequencing the genomes of 1000 actinobacteria strains.</title>
        <authorList>
            <person name="Klenk H.-P."/>
        </authorList>
    </citation>
    <scope>NUCLEOTIDE SEQUENCE</scope>
    <source>
        <strain evidence="2">DSM 45632</strain>
    </source>
</reference>
<name>A0A931DXX6_9CORY</name>
<evidence type="ECO:0000313" key="2">
    <source>
        <dbReference type="EMBL" id="MBG6122372.1"/>
    </source>
</evidence>
<evidence type="ECO:0008006" key="4">
    <source>
        <dbReference type="Google" id="ProtNLM"/>
    </source>
</evidence>
<protein>
    <recommendedName>
        <fullName evidence="4">Acetyl-CoA acetyltransferase</fullName>
    </recommendedName>
</protein>
<organism evidence="2 3">
    <name type="scientific">Corynebacterium aquatimens</name>
    <dbReference type="NCBI Taxonomy" id="1190508"/>
    <lineage>
        <taxon>Bacteria</taxon>
        <taxon>Bacillati</taxon>
        <taxon>Actinomycetota</taxon>
        <taxon>Actinomycetes</taxon>
        <taxon>Mycobacteriales</taxon>
        <taxon>Corynebacteriaceae</taxon>
        <taxon>Corynebacterium</taxon>
    </lineage>
</organism>
<keyword evidence="3" id="KW-1185">Reference proteome</keyword>
<dbReference type="EMBL" id="JADOUE010000001">
    <property type="protein sequence ID" value="MBG6122372.1"/>
    <property type="molecule type" value="Genomic_DNA"/>
</dbReference>
<evidence type="ECO:0000256" key="1">
    <source>
        <dbReference type="SAM" id="MobiDB-lite"/>
    </source>
</evidence>
<sequence>MSNFDAFSTTTISDSRTFTSQTAPAPATKSGSDPLKTRFPSSRPLPKELRDEAQGMSWDLFTATFAPTPMTRITFTGEEKANWCYNSYRADVTEMSKTFPPRTAQHEVTASGPAHAFAQMLGDANRYVEILDFHQWEIHEATFTAIKVAHQINERHTAWAIGFGATPQASIAAAMSSAAQRIYG</sequence>
<evidence type="ECO:0000313" key="3">
    <source>
        <dbReference type="Proteomes" id="UP000658613"/>
    </source>
</evidence>
<dbReference type="AlphaFoldDB" id="A0A931DXX6"/>
<feature type="region of interest" description="Disordered" evidence="1">
    <location>
        <begin position="15"/>
        <end position="47"/>
    </location>
</feature>
<dbReference type="RefSeq" id="WP_196824776.1">
    <property type="nucleotide sequence ID" value="NZ_CP046980.1"/>
</dbReference>
<gene>
    <name evidence="2" type="ORF">IW254_001341</name>
</gene>